<evidence type="ECO:0000313" key="4">
    <source>
        <dbReference type="Proteomes" id="UP001152320"/>
    </source>
</evidence>
<dbReference type="Gene3D" id="3.90.215.10">
    <property type="entry name" value="Gamma Fibrinogen, chain A, domain 1"/>
    <property type="match status" value="1"/>
</dbReference>
<dbReference type="PROSITE" id="PS00514">
    <property type="entry name" value="FIBRINOGEN_C_1"/>
    <property type="match status" value="1"/>
</dbReference>
<evidence type="ECO:0000256" key="1">
    <source>
        <dbReference type="ARBA" id="ARBA00023157"/>
    </source>
</evidence>
<proteinExistence type="predicted"/>
<name>A0A9Q1BUX5_HOLLE</name>
<dbReference type="SMART" id="SM00186">
    <property type="entry name" value="FBG"/>
    <property type="match status" value="1"/>
</dbReference>
<sequence length="350" mass="39968">MVLGKCACVATCEDPTGKHDYHNNCTEEKSCICPEGLLLKDDHCVHPSECGCFLPESGKVLGNNEFFMFPGCSRRCVCKNKELICDNDYQCSLDTTCEERNHSHQCYCKDGVGGDPHNLTLPTDCLDIFNTGSNESGIYTIKPTTWLGQPFEVYCNMDNGGGWAVFQRRVNGSVEFYTKWEDYKQGFGFLDHEFWLGNEKLFRVTNQADYELRIDVANFLGDANYATYGLFRIADKDHKYRLTELGTFGGTAGIKESGLSSETEVMKSYRAFYFTTRDSENDDYNSGNCAHLWRGGWWFSRCFNANLNGDYSIGFPRRFAWQFTSDEKYKTKYTEMKIRPIEGSTCKKTK</sequence>
<feature type="domain" description="Fibrinogen C-terminal" evidence="2">
    <location>
        <begin position="116"/>
        <end position="342"/>
    </location>
</feature>
<dbReference type="CDD" id="cd00087">
    <property type="entry name" value="FReD"/>
    <property type="match status" value="1"/>
</dbReference>
<dbReference type="InterPro" id="IPR020837">
    <property type="entry name" value="Fibrinogen_CS"/>
</dbReference>
<dbReference type="EMBL" id="JAIZAY010000011">
    <property type="protein sequence ID" value="KAJ8033217.1"/>
    <property type="molecule type" value="Genomic_DNA"/>
</dbReference>
<dbReference type="OrthoDB" id="6514358at2759"/>
<dbReference type="GO" id="GO:0005615">
    <property type="term" value="C:extracellular space"/>
    <property type="evidence" value="ECO:0007669"/>
    <property type="project" value="TreeGrafter"/>
</dbReference>
<dbReference type="PANTHER" id="PTHR19143:SF458">
    <property type="entry name" value="FIBRINOGEN C-TERMINAL DOMAIN-CONTAINING PROTEIN-RELATED"/>
    <property type="match status" value="1"/>
</dbReference>
<dbReference type="Proteomes" id="UP001152320">
    <property type="component" value="Chromosome 11"/>
</dbReference>
<reference evidence="3" key="1">
    <citation type="submission" date="2021-10" db="EMBL/GenBank/DDBJ databases">
        <title>Tropical sea cucumber genome reveals ecological adaptation and Cuvierian tubules defense mechanism.</title>
        <authorList>
            <person name="Chen T."/>
        </authorList>
    </citation>
    <scope>NUCLEOTIDE SEQUENCE</scope>
    <source>
        <strain evidence="3">Nanhai2018</strain>
        <tissue evidence="3">Muscle</tissue>
    </source>
</reference>
<comment type="caution">
    <text evidence="3">The sequence shown here is derived from an EMBL/GenBank/DDBJ whole genome shotgun (WGS) entry which is preliminary data.</text>
</comment>
<dbReference type="AlphaFoldDB" id="A0A9Q1BUX5"/>
<dbReference type="InterPro" id="IPR014716">
    <property type="entry name" value="Fibrinogen_a/b/g_C_1"/>
</dbReference>
<dbReference type="PROSITE" id="PS51406">
    <property type="entry name" value="FIBRINOGEN_C_2"/>
    <property type="match status" value="1"/>
</dbReference>
<dbReference type="NCBIfam" id="NF040941">
    <property type="entry name" value="GGGWT_bact"/>
    <property type="match status" value="1"/>
</dbReference>
<dbReference type="PANTHER" id="PTHR19143">
    <property type="entry name" value="FIBRINOGEN/TENASCIN/ANGIOPOEITIN"/>
    <property type="match status" value="1"/>
</dbReference>
<keyword evidence="4" id="KW-1185">Reference proteome</keyword>
<protein>
    <submittedName>
        <fullName evidence="3">Fibrinogen C domain-containing protein 1</fullName>
    </submittedName>
</protein>
<dbReference type="Pfam" id="PF00147">
    <property type="entry name" value="Fibrinogen_C"/>
    <property type="match status" value="1"/>
</dbReference>
<organism evidence="3 4">
    <name type="scientific">Holothuria leucospilota</name>
    <name type="common">Black long sea cucumber</name>
    <name type="synonym">Mertensiothuria leucospilota</name>
    <dbReference type="NCBI Taxonomy" id="206669"/>
    <lineage>
        <taxon>Eukaryota</taxon>
        <taxon>Metazoa</taxon>
        <taxon>Echinodermata</taxon>
        <taxon>Eleutherozoa</taxon>
        <taxon>Echinozoa</taxon>
        <taxon>Holothuroidea</taxon>
        <taxon>Aspidochirotacea</taxon>
        <taxon>Aspidochirotida</taxon>
        <taxon>Holothuriidae</taxon>
        <taxon>Holothuria</taxon>
    </lineage>
</organism>
<keyword evidence="1" id="KW-1015">Disulfide bond</keyword>
<dbReference type="CDD" id="cd19941">
    <property type="entry name" value="TIL"/>
    <property type="match status" value="1"/>
</dbReference>
<evidence type="ECO:0000259" key="2">
    <source>
        <dbReference type="PROSITE" id="PS51406"/>
    </source>
</evidence>
<dbReference type="InterPro" id="IPR036056">
    <property type="entry name" value="Fibrinogen-like_C"/>
</dbReference>
<gene>
    <name evidence="3" type="ORF">HOLleu_23382</name>
</gene>
<accession>A0A9Q1BUX5</accession>
<evidence type="ECO:0000313" key="3">
    <source>
        <dbReference type="EMBL" id="KAJ8033217.1"/>
    </source>
</evidence>
<dbReference type="InterPro" id="IPR050373">
    <property type="entry name" value="Fibrinogen_C-term_domain"/>
</dbReference>
<dbReference type="InterPro" id="IPR002181">
    <property type="entry name" value="Fibrinogen_a/b/g_C_dom"/>
</dbReference>
<dbReference type="SUPFAM" id="SSF56496">
    <property type="entry name" value="Fibrinogen C-terminal domain-like"/>
    <property type="match status" value="1"/>
</dbReference>